<evidence type="ECO:0000256" key="2">
    <source>
        <dbReference type="ARBA" id="ARBA00022598"/>
    </source>
</evidence>
<name>A0A1T4YTU5_9ACTN</name>
<dbReference type="InterPro" id="IPR020845">
    <property type="entry name" value="AMP-binding_CS"/>
</dbReference>
<dbReference type="Pfam" id="PF00501">
    <property type="entry name" value="AMP-binding"/>
    <property type="match status" value="1"/>
</dbReference>
<evidence type="ECO:0000313" key="6">
    <source>
        <dbReference type="Proteomes" id="UP000191040"/>
    </source>
</evidence>
<accession>A0A1T4YTU5</accession>
<organism evidence="5 6">
    <name type="scientific">Aeromicrobium choanae</name>
    <dbReference type="NCBI Taxonomy" id="1736691"/>
    <lineage>
        <taxon>Bacteria</taxon>
        <taxon>Bacillati</taxon>
        <taxon>Actinomycetota</taxon>
        <taxon>Actinomycetes</taxon>
        <taxon>Propionibacteriales</taxon>
        <taxon>Nocardioidaceae</taxon>
        <taxon>Aeromicrobium</taxon>
    </lineage>
</organism>
<protein>
    <submittedName>
        <fullName evidence="5">Long-chain acyl-CoA synthetase</fullName>
    </submittedName>
</protein>
<evidence type="ECO:0000313" key="5">
    <source>
        <dbReference type="EMBL" id="SKB05254.1"/>
    </source>
</evidence>
<dbReference type="STRING" id="1736691.SAMN06295964_0878"/>
<dbReference type="OrthoDB" id="9803968at2"/>
<dbReference type="PANTHER" id="PTHR43767">
    <property type="entry name" value="LONG-CHAIN-FATTY-ACID--COA LIGASE"/>
    <property type="match status" value="1"/>
</dbReference>
<sequence>MNGARTVADLLRASSRSYRDSSAIVGEGRTVTYGELDTRTNQVASGLRAHGLGRGDRVAYLARNGTEFWELFFGTAKSGPAVVPLNFRLSADEIAWILSDAEPSVLVVEDHLTDLVPADFDGLRLVFSQEGEPTVPQGWVAYEQWLAQQSTTDPAQDVSGDDLLSLMYSSGTTGKPKGVTTTSDAMLAAVAAFAAQFEVGPDTVSLVPTPYYHIAAGGWSLISLAHGGRIIQFIEVTPQSMLGLLVGHRATHVIMVPTVMQMVISNPQAAAADYSSVEHLVYGGSPISETVMLGTQEIFDAKLSQSYGLTETIGVTTILRPEDHVTGPESKLQSAGRAVPGIEIRTVDGEGKDVPTGEVGEVVVRGAMVTRSYWRRPDATEASFFDGDWFRTGDAGYLDADGYLFLKDRLKDMIVTGGENVYPAEVENVLMAHPAVQEVAVIGIPSQRWGETPHAVVVTRQGESVTPEELIAFTREHLAHFKCPTSVEVIEMLPRNPSGKILKRELRAPHWAAAERTIG</sequence>
<dbReference type="GO" id="GO:0016878">
    <property type="term" value="F:acid-thiol ligase activity"/>
    <property type="evidence" value="ECO:0007669"/>
    <property type="project" value="UniProtKB-ARBA"/>
</dbReference>
<keyword evidence="2" id="KW-0436">Ligase</keyword>
<dbReference type="CDD" id="cd17631">
    <property type="entry name" value="FACL_FadD13-like"/>
    <property type="match status" value="1"/>
</dbReference>
<gene>
    <name evidence="5" type="ORF">SAMN06295964_0878</name>
</gene>
<dbReference type="AlphaFoldDB" id="A0A1T4YTU5"/>
<comment type="similarity">
    <text evidence="1">Belongs to the ATP-dependent AMP-binding enzyme family.</text>
</comment>
<dbReference type="InterPro" id="IPR025110">
    <property type="entry name" value="AMP-bd_C"/>
</dbReference>
<feature type="domain" description="AMP-dependent synthetase/ligase" evidence="3">
    <location>
        <begin position="13"/>
        <end position="374"/>
    </location>
</feature>
<dbReference type="Gene3D" id="3.30.300.30">
    <property type="match status" value="1"/>
</dbReference>
<dbReference type="PROSITE" id="PS00455">
    <property type="entry name" value="AMP_BINDING"/>
    <property type="match status" value="1"/>
</dbReference>
<dbReference type="InterPro" id="IPR000873">
    <property type="entry name" value="AMP-dep_synth/lig_dom"/>
</dbReference>
<proteinExistence type="inferred from homology"/>
<dbReference type="FunFam" id="3.30.300.30:FF:000008">
    <property type="entry name" value="2,3-dihydroxybenzoate-AMP ligase"/>
    <property type="match status" value="1"/>
</dbReference>
<dbReference type="InterPro" id="IPR045851">
    <property type="entry name" value="AMP-bd_C_sf"/>
</dbReference>
<dbReference type="Gene3D" id="3.40.50.12780">
    <property type="entry name" value="N-terminal domain of ligase-like"/>
    <property type="match status" value="1"/>
</dbReference>
<dbReference type="PANTHER" id="PTHR43767:SF1">
    <property type="entry name" value="NONRIBOSOMAL PEPTIDE SYNTHASE PES1 (EUROFUNG)-RELATED"/>
    <property type="match status" value="1"/>
</dbReference>
<dbReference type="RefSeq" id="WP_078699019.1">
    <property type="nucleotide sequence ID" value="NZ_LT796768.1"/>
</dbReference>
<keyword evidence="6" id="KW-1185">Reference proteome</keyword>
<dbReference type="Proteomes" id="UP000191040">
    <property type="component" value="Chromosome I"/>
</dbReference>
<dbReference type="Pfam" id="PF13193">
    <property type="entry name" value="AMP-binding_C"/>
    <property type="match status" value="1"/>
</dbReference>
<evidence type="ECO:0000256" key="1">
    <source>
        <dbReference type="ARBA" id="ARBA00006432"/>
    </source>
</evidence>
<dbReference type="InterPro" id="IPR050237">
    <property type="entry name" value="ATP-dep_AMP-bd_enzyme"/>
</dbReference>
<evidence type="ECO:0000259" key="4">
    <source>
        <dbReference type="Pfam" id="PF13193"/>
    </source>
</evidence>
<dbReference type="InterPro" id="IPR042099">
    <property type="entry name" value="ANL_N_sf"/>
</dbReference>
<dbReference type="EMBL" id="LT796768">
    <property type="protein sequence ID" value="SKB05254.1"/>
    <property type="molecule type" value="Genomic_DNA"/>
</dbReference>
<evidence type="ECO:0000259" key="3">
    <source>
        <dbReference type="Pfam" id="PF00501"/>
    </source>
</evidence>
<reference evidence="6" key="1">
    <citation type="submission" date="2017-02" db="EMBL/GenBank/DDBJ databases">
        <authorList>
            <person name="Varghese N."/>
            <person name="Submissions S."/>
        </authorList>
    </citation>
    <scope>NUCLEOTIDE SEQUENCE [LARGE SCALE GENOMIC DNA]</scope>
    <source>
        <strain evidence="6">9H-4</strain>
    </source>
</reference>
<dbReference type="SUPFAM" id="SSF56801">
    <property type="entry name" value="Acetyl-CoA synthetase-like"/>
    <property type="match status" value="1"/>
</dbReference>
<dbReference type="NCBIfam" id="NF004837">
    <property type="entry name" value="PRK06187.1"/>
    <property type="match status" value="1"/>
</dbReference>
<feature type="domain" description="AMP-binding enzyme C-terminal" evidence="4">
    <location>
        <begin position="425"/>
        <end position="500"/>
    </location>
</feature>